<dbReference type="PANTHER" id="PTHR47784">
    <property type="entry name" value="STEROL UPTAKE CONTROL PROTEIN 2"/>
    <property type="match status" value="1"/>
</dbReference>
<reference evidence="7 8" key="1">
    <citation type="submission" date="2015-01" db="EMBL/GenBank/DDBJ databases">
        <title>The Genome Sequence of Fonsecaea multimorphosa CBS 102226.</title>
        <authorList>
            <consortium name="The Broad Institute Genomics Platform"/>
            <person name="Cuomo C."/>
            <person name="de Hoog S."/>
            <person name="Gorbushina A."/>
            <person name="Stielow B."/>
            <person name="Teixiera M."/>
            <person name="Abouelleil A."/>
            <person name="Chapman S.B."/>
            <person name="Priest M."/>
            <person name="Young S.K."/>
            <person name="Wortman J."/>
            <person name="Nusbaum C."/>
            <person name="Birren B."/>
        </authorList>
    </citation>
    <scope>NUCLEOTIDE SEQUENCE [LARGE SCALE GENOMIC DNA]</scope>
    <source>
        <strain evidence="7 8">CBS 102226</strain>
    </source>
</reference>
<evidence type="ECO:0000256" key="3">
    <source>
        <dbReference type="ARBA" id="ARBA00023163"/>
    </source>
</evidence>
<evidence type="ECO:0000313" key="8">
    <source>
        <dbReference type="Proteomes" id="UP000053411"/>
    </source>
</evidence>
<keyword evidence="8" id="KW-1185">Reference proteome</keyword>
<keyword evidence="1" id="KW-0805">Transcription regulation</keyword>
<dbReference type="PANTHER" id="PTHR47784:SF4">
    <property type="entry name" value="ZN(II)2CYS6 TRANSCRIPTION FACTOR (EUROFUNG)"/>
    <property type="match status" value="1"/>
</dbReference>
<dbReference type="GeneID" id="27711794"/>
<accession>A0A0D2H812</accession>
<dbReference type="Gene3D" id="4.10.240.10">
    <property type="entry name" value="Zn(2)-C6 fungal-type DNA-binding domain"/>
    <property type="match status" value="1"/>
</dbReference>
<dbReference type="SUPFAM" id="SSF57701">
    <property type="entry name" value="Zn2/Cys6 DNA-binding domain"/>
    <property type="match status" value="1"/>
</dbReference>
<dbReference type="STRING" id="1442371.A0A0D2H812"/>
<evidence type="ECO:0000256" key="5">
    <source>
        <dbReference type="SAM" id="MobiDB-lite"/>
    </source>
</evidence>
<evidence type="ECO:0000256" key="1">
    <source>
        <dbReference type="ARBA" id="ARBA00023015"/>
    </source>
</evidence>
<evidence type="ECO:0000256" key="4">
    <source>
        <dbReference type="ARBA" id="ARBA00023242"/>
    </source>
</evidence>
<dbReference type="RefSeq" id="XP_016632093.1">
    <property type="nucleotide sequence ID" value="XM_016776551.1"/>
</dbReference>
<dbReference type="PROSITE" id="PS50048">
    <property type="entry name" value="ZN2_CY6_FUNGAL_2"/>
    <property type="match status" value="1"/>
</dbReference>
<dbReference type="EMBL" id="KN848072">
    <property type="protein sequence ID" value="KIX97970.1"/>
    <property type="molecule type" value="Genomic_DNA"/>
</dbReference>
<dbReference type="Proteomes" id="UP000053411">
    <property type="component" value="Unassembled WGS sequence"/>
</dbReference>
<dbReference type="GO" id="GO:0003677">
    <property type="term" value="F:DNA binding"/>
    <property type="evidence" value="ECO:0007669"/>
    <property type="project" value="UniProtKB-KW"/>
</dbReference>
<protein>
    <recommendedName>
        <fullName evidence="6">Zn(2)-C6 fungal-type domain-containing protein</fullName>
    </recommendedName>
</protein>
<dbReference type="AlphaFoldDB" id="A0A0D2H812"/>
<keyword evidence="4" id="KW-0539">Nucleus</keyword>
<dbReference type="InterPro" id="IPR001138">
    <property type="entry name" value="Zn2Cys6_DnaBD"/>
</dbReference>
<dbReference type="InterPro" id="IPR036864">
    <property type="entry name" value="Zn2-C6_fun-type_DNA-bd_sf"/>
</dbReference>
<feature type="compositionally biased region" description="Low complexity" evidence="5">
    <location>
        <begin position="44"/>
        <end position="67"/>
    </location>
</feature>
<evidence type="ECO:0000313" key="7">
    <source>
        <dbReference type="EMBL" id="KIX97970.1"/>
    </source>
</evidence>
<dbReference type="CDD" id="cd00067">
    <property type="entry name" value="GAL4"/>
    <property type="match status" value="1"/>
</dbReference>
<dbReference type="OrthoDB" id="4937900at2759"/>
<evidence type="ECO:0000259" key="6">
    <source>
        <dbReference type="PROSITE" id="PS50048"/>
    </source>
</evidence>
<keyword evidence="2" id="KW-0238">DNA-binding</keyword>
<dbReference type="VEuPathDB" id="FungiDB:Z520_06048"/>
<feature type="region of interest" description="Disordered" evidence="5">
    <location>
        <begin position="44"/>
        <end position="80"/>
    </location>
</feature>
<dbReference type="GO" id="GO:0001228">
    <property type="term" value="F:DNA-binding transcription activator activity, RNA polymerase II-specific"/>
    <property type="evidence" value="ECO:0007669"/>
    <property type="project" value="TreeGrafter"/>
</dbReference>
<keyword evidence="3" id="KW-0804">Transcription</keyword>
<dbReference type="SMART" id="SM00066">
    <property type="entry name" value="GAL4"/>
    <property type="match status" value="1"/>
</dbReference>
<dbReference type="PROSITE" id="PS00463">
    <property type="entry name" value="ZN2_CY6_FUNGAL_1"/>
    <property type="match status" value="1"/>
</dbReference>
<dbReference type="Pfam" id="PF00172">
    <property type="entry name" value="Zn_clus"/>
    <property type="match status" value="1"/>
</dbReference>
<organism evidence="7 8">
    <name type="scientific">Fonsecaea multimorphosa CBS 102226</name>
    <dbReference type="NCBI Taxonomy" id="1442371"/>
    <lineage>
        <taxon>Eukaryota</taxon>
        <taxon>Fungi</taxon>
        <taxon>Dikarya</taxon>
        <taxon>Ascomycota</taxon>
        <taxon>Pezizomycotina</taxon>
        <taxon>Eurotiomycetes</taxon>
        <taxon>Chaetothyriomycetidae</taxon>
        <taxon>Chaetothyriales</taxon>
        <taxon>Herpotrichiellaceae</taxon>
        <taxon>Fonsecaea</taxon>
    </lineage>
</organism>
<evidence type="ECO:0000256" key="2">
    <source>
        <dbReference type="ARBA" id="ARBA00023125"/>
    </source>
</evidence>
<dbReference type="InterPro" id="IPR053157">
    <property type="entry name" value="Sterol_Uptake_Regulator"/>
</dbReference>
<dbReference type="GO" id="GO:0008270">
    <property type="term" value="F:zinc ion binding"/>
    <property type="evidence" value="ECO:0007669"/>
    <property type="project" value="InterPro"/>
</dbReference>
<name>A0A0D2H812_9EURO</name>
<sequence>MPRRPHKKSRSGCVACKRRHIKCDEHRPRCVNCQTAGLDCNFAPGTSPSTTTATDAEPVVASASESSTPDQRPPGPDQSRIVPVFTPSGSFDPNLNMQHMELLHHFLIATYKTFNAEASVQRIWQGTMVRMAFSFPFLMDELLAISALHLAHCKPDNAGWYYTVSIELQTLALNKFNSVETDINATNCAAVLIFTMLLAVHILADPSRKVGLDSNQYLDNVINCVMLMRNVPKLIIQDWYEYLNGTELKPMFGVHRPPKPYQVPQPCLDLSKLIMNPDLGEQARDAYAPAIERLQWVFAVSNVPEETHTTIRWLLAWPVQLKAPYLERLNQRRPEALIILAYFAALMTFYRECWAVGDSGQLLIQAISSHLGPHWSEWMEWPMSLATASSGGKN</sequence>
<gene>
    <name evidence="7" type="ORF">Z520_06048</name>
</gene>
<feature type="domain" description="Zn(2)-C6 fungal-type" evidence="6">
    <location>
        <begin position="12"/>
        <end position="42"/>
    </location>
</feature>
<proteinExistence type="predicted"/>